<keyword evidence="11" id="KW-1185">Reference proteome</keyword>
<comment type="subcellular location">
    <subcellularLocation>
        <location evidence="2">Cell membrane</location>
        <topology evidence="2">Single-pass type II membrane protein</topology>
    </subcellularLocation>
    <subcellularLocation>
        <location evidence="7">Membrane</location>
        <topology evidence="7">Single-pass type II membrane protein</topology>
    </subcellularLocation>
</comment>
<dbReference type="Proteomes" id="UP000631421">
    <property type="component" value="Unassembled WGS sequence"/>
</dbReference>
<protein>
    <recommendedName>
        <fullName evidence="4 7">Signal peptidase I</fullName>
        <ecNumber evidence="4 7">3.4.21.89</ecNumber>
    </recommendedName>
</protein>
<dbReference type="InterPro" id="IPR019533">
    <property type="entry name" value="Peptidase_S26"/>
</dbReference>
<dbReference type="GO" id="GO:0004252">
    <property type="term" value="F:serine-type endopeptidase activity"/>
    <property type="evidence" value="ECO:0007669"/>
    <property type="project" value="InterPro"/>
</dbReference>
<comment type="catalytic activity">
    <reaction evidence="1 7">
        <text>Cleavage of hydrophobic, N-terminal signal or leader sequences from secreted and periplasmic proteins.</text>
        <dbReference type="EC" id="3.4.21.89"/>
    </reaction>
</comment>
<evidence type="ECO:0000256" key="8">
    <source>
        <dbReference type="SAM" id="MobiDB-lite"/>
    </source>
</evidence>
<evidence type="ECO:0000256" key="1">
    <source>
        <dbReference type="ARBA" id="ARBA00000677"/>
    </source>
</evidence>
<keyword evidence="7" id="KW-1133">Transmembrane helix</keyword>
<evidence type="ECO:0000259" key="9">
    <source>
        <dbReference type="Pfam" id="PF10502"/>
    </source>
</evidence>
<dbReference type="EC" id="3.4.21.89" evidence="4 7"/>
<feature type="transmembrane region" description="Helical" evidence="7">
    <location>
        <begin position="35"/>
        <end position="52"/>
    </location>
</feature>
<comment type="caution">
    <text evidence="10">The sequence shown here is derived from an EMBL/GenBank/DDBJ whole genome shotgun (WGS) entry which is preliminary data.</text>
</comment>
<organism evidence="10 11">
    <name type="scientific">Pseudanabaena cinerea FACHB-1277</name>
    <dbReference type="NCBI Taxonomy" id="2949581"/>
    <lineage>
        <taxon>Bacteria</taxon>
        <taxon>Bacillati</taxon>
        <taxon>Cyanobacteriota</taxon>
        <taxon>Cyanophyceae</taxon>
        <taxon>Pseudanabaenales</taxon>
        <taxon>Pseudanabaenaceae</taxon>
        <taxon>Pseudanabaena</taxon>
        <taxon>Pseudanabaena cinerea</taxon>
    </lineage>
</organism>
<dbReference type="InterPro" id="IPR019758">
    <property type="entry name" value="Pept_S26A_signal_pept_1_CS"/>
</dbReference>
<dbReference type="EMBL" id="JACJPY010000039">
    <property type="protein sequence ID" value="MBD2151007.1"/>
    <property type="molecule type" value="Genomic_DNA"/>
</dbReference>
<reference evidence="10" key="1">
    <citation type="journal article" date="2015" name="ISME J.">
        <title>Draft Genome Sequence of Streptomyces incarnatus NRRL8089, which Produces the Nucleoside Antibiotic Sinefungin.</title>
        <authorList>
            <person name="Oshima K."/>
            <person name="Hattori M."/>
            <person name="Shimizu H."/>
            <person name="Fukuda K."/>
            <person name="Nemoto M."/>
            <person name="Inagaki K."/>
            <person name="Tamura T."/>
        </authorList>
    </citation>
    <scope>NUCLEOTIDE SEQUENCE</scope>
    <source>
        <strain evidence="10">FACHB-1277</strain>
    </source>
</reference>
<feature type="compositionally biased region" description="Basic and acidic residues" evidence="8">
    <location>
        <begin position="1"/>
        <end position="11"/>
    </location>
</feature>
<feature type="active site" evidence="6">
    <location>
        <position position="110"/>
    </location>
</feature>
<feature type="active site" evidence="6">
    <location>
        <position position="62"/>
    </location>
</feature>
<dbReference type="PANTHER" id="PTHR43390:SF1">
    <property type="entry name" value="CHLOROPLAST PROCESSING PEPTIDASE"/>
    <property type="match status" value="1"/>
</dbReference>
<evidence type="ECO:0000256" key="3">
    <source>
        <dbReference type="ARBA" id="ARBA00009370"/>
    </source>
</evidence>
<dbReference type="GO" id="GO:0005886">
    <property type="term" value="C:plasma membrane"/>
    <property type="evidence" value="ECO:0007669"/>
    <property type="project" value="UniProtKB-SubCell"/>
</dbReference>
<gene>
    <name evidence="10" type="primary">lepB</name>
    <name evidence="10" type="ORF">H6F44_12890</name>
</gene>
<dbReference type="NCBIfam" id="TIGR02227">
    <property type="entry name" value="sigpep_I_bact"/>
    <property type="match status" value="1"/>
</dbReference>
<dbReference type="AlphaFoldDB" id="A0A926UTX2"/>
<reference evidence="10" key="2">
    <citation type="submission" date="2020-08" db="EMBL/GenBank/DDBJ databases">
        <authorList>
            <person name="Chen M."/>
            <person name="Teng W."/>
            <person name="Zhao L."/>
            <person name="Hu C."/>
            <person name="Zhou Y."/>
            <person name="Han B."/>
            <person name="Song L."/>
            <person name="Shu W."/>
        </authorList>
    </citation>
    <scope>NUCLEOTIDE SEQUENCE</scope>
    <source>
        <strain evidence="10">FACHB-1277</strain>
    </source>
</reference>
<sequence>MSSDKSSDRPKPQHPPSLPEQEPKPSLKNFLVDNLPTVAVAVLLAVGVRIFIAEPRFIPTTSMEPTLLVDDRLIIDKISMRWQKPERGEIIVFNPPVNPVVPDASKVYIKRVIGLPGDRISIRDGKVFINDLPLNEPYIAEPIKYTLPTADDALCSGCFRPRDIQSRDGQSYFTVPNNQYWVMGDNRNNSLDSHAWGFLPEENLVGRAVFRYWPLDNRAGVLARPQ</sequence>
<evidence type="ECO:0000313" key="10">
    <source>
        <dbReference type="EMBL" id="MBD2151007.1"/>
    </source>
</evidence>
<dbReference type="CDD" id="cd06530">
    <property type="entry name" value="S26_SPase_I"/>
    <property type="match status" value="1"/>
</dbReference>
<accession>A0A926UTX2</accession>
<dbReference type="PROSITE" id="PS00760">
    <property type="entry name" value="SPASE_I_2"/>
    <property type="match status" value="1"/>
</dbReference>
<keyword evidence="7" id="KW-0645">Protease</keyword>
<feature type="region of interest" description="Disordered" evidence="8">
    <location>
        <begin position="1"/>
        <end position="25"/>
    </location>
</feature>
<dbReference type="SUPFAM" id="SSF51306">
    <property type="entry name" value="LexA/Signal peptidase"/>
    <property type="match status" value="1"/>
</dbReference>
<dbReference type="GO" id="GO:0009003">
    <property type="term" value="F:signal peptidase activity"/>
    <property type="evidence" value="ECO:0007669"/>
    <property type="project" value="UniProtKB-EC"/>
</dbReference>
<evidence type="ECO:0000313" key="11">
    <source>
        <dbReference type="Proteomes" id="UP000631421"/>
    </source>
</evidence>
<evidence type="ECO:0000256" key="5">
    <source>
        <dbReference type="ARBA" id="ARBA00022801"/>
    </source>
</evidence>
<comment type="similarity">
    <text evidence="3 7">Belongs to the peptidase S26 family.</text>
</comment>
<keyword evidence="7" id="KW-0472">Membrane</keyword>
<dbReference type="InterPro" id="IPR019757">
    <property type="entry name" value="Pept_S26A_signal_pept_1_Lys-AS"/>
</dbReference>
<dbReference type="InterPro" id="IPR036286">
    <property type="entry name" value="LexA/Signal_pep-like_sf"/>
</dbReference>
<dbReference type="InterPro" id="IPR000223">
    <property type="entry name" value="Pept_S26A_signal_pept_1"/>
</dbReference>
<dbReference type="Pfam" id="PF10502">
    <property type="entry name" value="Peptidase_S26"/>
    <property type="match status" value="1"/>
</dbReference>
<dbReference type="PANTHER" id="PTHR43390">
    <property type="entry name" value="SIGNAL PEPTIDASE I"/>
    <property type="match status" value="1"/>
</dbReference>
<dbReference type="PROSITE" id="PS00761">
    <property type="entry name" value="SPASE_I_3"/>
    <property type="match status" value="1"/>
</dbReference>
<evidence type="ECO:0000256" key="7">
    <source>
        <dbReference type="RuleBase" id="RU362042"/>
    </source>
</evidence>
<evidence type="ECO:0000256" key="6">
    <source>
        <dbReference type="PIRSR" id="PIRSR600223-1"/>
    </source>
</evidence>
<evidence type="ECO:0000256" key="4">
    <source>
        <dbReference type="ARBA" id="ARBA00013208"/>
    </source>
</evidence>
<feature type="domain" description="Peptidase S26" evidence="9">
    <location>
        <begin position="35"/>
        <end position="213"/>
    </location>
</feature>
<name>A0A926UTX2_9CYAN</name>
<dbReference type="PRINTS" id="PR00727">
    <property type="entry name" value="LEADERPTASE"/>
</dbReference>
<dbReference type="Gene3D" id="2.10.109.10">
    <property type="entry name" value="Umud Fragment, subunit A"/>
    <property type="match status" value="1"/>
</dbReference>
<dbReference type="RefSeq" id="WP_190351368.1">
    <property type="nucleotide sequence ID" value="NZ_JACJPY010000039.1"/>
</dbReference>
<keyword evidence="5 7" id="KW-0378">Hydrolase</keyword>
<evidence type="ECO:0000256" key="2">
    <source>
        <dbReference type="ARBA" id="ARBA00004401"/>
    </source>
</evidence>
<keyword evidence="7" id="KW-0812">Transmembrane</keyword>
<dbReference type="GO" id="GO:0006465">
    <property type="term" value="P:signal peptide processing"/>
    <property type="evidence" value="ECO:0007669"/>
    <property type="project" value="InterPro"/>
</dbReference>
<proteinExistence type="inferred from homology"/>